<dbReference type="GO" id="GO:0016477">
    <property type="term" value="P:cell migration"/>
    <property type="evidence" value="ECO:0007669"/>
    <property type="project" value="TreeGrafter"/>
</dbReference>
<evidence type="ECO:0000256" key="8">
    <source>
        <dbReference type="ARBA" id="ARBA00022889"/>
    </source>
</evidence>
<comment type="function">
    <text evidence="12">Cadherins are calcium-dependent cell adhesion proteins. They preferentially interact with themselves in a homophilic manner in connecting cells; cadherins may thus contribute to the sorting of heterogeneous cell types. PB-cadherins may have a role in the morphological organization of pituitary gland and brain tissues.</text>
</comment>
<dbReference type="Gene3D" id="4.10.900.10">
    <property type="entry name" value="TCF3-CBD (Catenin binding domain)"/>
    <property type="match status" value="1"/>
</dbReference>
<evidence type="ECO:0000256" key="11">
    <source>
        <dbReference type="ARBA" id="ARBA00023180"/>
    </source>
</evidence>
<evidence type="ECO:0000256" key="18">
    <source>
        <dbReference type="SAM" id="SignalP"/>
    </source>
</evidence>
<dbReference type="Pfam" id="PF00028">
    <property type="entry name" value="Cadherin"/>
    <property type="match status" value="5"/>
</dbReference>
<dbReference type="FunFam" id="2.60.40.60:FF:000017">
    <property type="entry name" value="Cadherin 24"/>
    <property type="match status" value="1"/>
</dbReference>
<feature type="domain" description="Cadherin" evidence="19">
    <location>
        <begin position="481"/>
        <end position="598"/>
    </location>
</feature>
<keyword evidence="8 16" id="KW-0130">Cell adhesion</keyword>
<evidence type="ECO:0000256" key="10">
    <source>
        <dbReference type="ARBA" id="ARBA00023136"/>
    </source>
</evidence>
<dbReference type="InterPro" id="IPR002126">
    <property type="entry name" value="Cadherin-like_dom"/>
</dbReference>
<keyword evidence="7 15" id="KW-0106">Calcium</keyword>
<dbReference type="SUPFAM" id="SSF49313">
    <property type="entry name" value="Cadherin-like"/>
    <property type="match status" value="5"/>
</dbReference>
<dbReference type="GO" id="GO:0008013">
    <property type="term" value="F:beta-catenin binding"/>
    <property type="evidence" value="ECO:0007669"/>
    <property type="project" value="TreeGrafter"/>
</dbReference>
<dbReference type="GO" id="GO:0005912">
    <property type="term" value="C:adherens junction"/>
    <property type="evidence" value="ECO:0007669"/>
    <property type="project" value="TreeGrafter"/>
</dbReference>
<feature type="domain" description="Cadherin" evidence="19">
    <location>
        <begin position="71"/>
        <end position="151"/>
    </location>
</feature>
<dbReference type="PROSITE" id="PS51257">
    <property type="entry name" value="PROKAR_LIPOPROTEIN"/>
    <property type="match status" value="1"/>
</dbReference>
<keyword evidence="10 17" id="KW-0472">Membrane</keyword>
<comment type="caution">
    <text evidence="20">The sequence shown here is derived from an EMBL/GenBank/DDBJ whole genome shotgun (WGS) entry which is preliminary data.</text>
</comment>
<dbReference type="AlphaFoldDB" id="A0A8T2M5J8"/>
<proteinExistence type="predicted"/>
<dbReference type="GO" id="GO:0007156">
    <property type="term" value="P:homophilic cell adhesion via plasma membrane adhesion molecules"/>
    <property type="evidence" value="ECO:0007669"/>
    <property type="project" value="InterPro"/>
</dbReference>
<evidence type="ECO:0000256" key="16">
    <source>
        <dbReference type="RuleBase" id="RU003318"/>
    </source>
</evidence>
<keyword evidence="2" id="KW-1003">Cell membrane</keyword>
<evidence type="ECO:0000256" key="3">
    <source>
        <dbReference type="ARBA" id="ARBA00022692"/>
    </source>
</evidence>
<keyword evidence="9 17" id="KW-1133">Transmembrane helix</keyword>
<dbReference type="GO" id="GO:0044331">
    <property type="term" value="P:cell-cell adhesion mediated by cadherin"/>
    <property type="evidence" value="ECO:0007669"/>
    <property type="project" value="TreeGrafter"/>
</dbReference>
<reference evidence="20 21" key="1">
    <citation type="submission" date="2021-07" db="EMBL/GenBank/DDBJ databases">
        <authorList>
            <person name="Imarazene B."/>
            <person name="Zahm M."/>
            <person name="Klopp C."/>
            <person name="Cabau C."/>
            <person name="Beille S."/>
            <person name="Jouanno E."/>
            <person name="Castinel A."/>
            <person name="Lluch J."/>
            <person name="Gil L."/>
            <person name="Kuchtly C."/>
            <person name="Lopez Roques C."/>
            <person name="Donnadieu C."/>
            <person name="Parrinello H."/>
            <person name="Journot L."/>
            <person name="Du K."/>
            <person name="Schartl M."/>
            <person name="Retaux S."/>
            <person name="Guiguen Y."/>
        </authorList>
    </citation>
    <scope>NUCLEOTIDE SEQUENCE [LARGE SCALE GENOMIC DNA]</scope>
    <source>
        <strain evidence="20">Pach_M1</strain>
        <tissue evidence="20">Testis</tissue>
    </source>
</reference>
<dbReference type="PROSITE" id="PS50268">
    <property type="entry name" value="CADHERIN_2"/>
    <property type="match status" value="5"/>
</dbReference>
<feature type="transmembrane region" description="Helical" evidence="17">
    <location>
        <begin position="608"/>
        <end position="629"/>
    </location>
</feature>
<dbReference type="GO" id="GO:0007043">
    <property type="term" value="P:cell-cell junction assembly"/>
    <property type="evidence" value="ECO:0007669"/>
    <property type="project" value="TreeGrafter"/>
</dbReference>
<sequence length="790" mass="87042">MFAHWRGRASALMVTLGVLHCWGWGSCHVERTSEKSTVSHERVKRGWVWNQFFVVEEYTGTDPLYVGKIHSDSDEGDGSIKYTISGEGAGTIFIIDEVTGDIHATERLDREEKAFYTLRAQARDRQTDAPLEPESEFVIKVQDINDSEPKFLEGPYIGSVAELSPIGTSVMKVMASDADDPTYGSSARIVYSVLDGEKFFSVDRQTGVIRTAVADLDRETQDRYELVVKATDMAGQMGGLSGSTTVTIVITDVNDNPPRFPQKMYQFSVSEGASVGTSVGRVVATDADMGENTDMSYLIKDEEGGELFKVSTDGDTQEAVITIKKPLDFEKKRTHNVVVEAVNKHVDPRFVDLGSFRDQTIVRVSVSDTDEPPIFFPPTGTIMEVQEDAKQGALVGIVTAKDPDMDNVPVRYSIDRSTDQEQIFNIDAVTGAITLGKILDRETAGWHNITVTAVEADNQSMASQTAVSIRILDVNDNPPELATPYETKICEDAKPGQLIHTISVVDRDEPQSGHRFYFTLAPEASNNRHFALWDVKDNTAGIRTQRSGFNRQEQNVYLLPIRVVDSGPPALSSTGTFTIRVCGCDTVGNIQSCNATAFVMSAALSPGALIALLVCMLILIVLVLLILTLKRHRKGQRMSEDEEDMRDNVIKYNDEGGGEQDTQAYDMSALRSLYDFPEVKSSESGTDLRSLPQWIQNRVTGDGGAADFSLFKGYIRKKVEQADADLSVPPYDSFQTYAFEGSSSPALSLSSIRTLSNTSEQDFSYLSDWGPRFRQLAGYYAPGQPEEEGS</sequence>
<dbReference type="CDD" id="cd11304">
    <property type="entry name" value="Cadherin_repeat"/>
    <property type="match status" value="5"/>
</dbReference>
<dbReference type="GO" id="GO:0034332">
    <property type="term" value="P:adherens junction organization"/>
    <property type="evidence" value="ECO:0007669"/>
    <property type="project" value="TreeGrafter"/>
</dbReference>
<dbReference type="PANTHER" id="PTHR24027:SF311">
    <property type="entry name" value="CADHERIN-22"/>
    <property type="match status" value="1"/>
</dbReference>
<evidence type="ECO:0000313" key="20">
    <source>
        <dbReference type="EMBL" id="KAG9276955.1"/>
    </source>
</evidence>
<dbReference type="GO" id="GO:0016342">
    <property type="term" value="C:catenin complex"/>
    <property type="evidence" value="ECO:0007669"/>
    <property type="project" value="TreeGrafter"/>
</dbReference>
<protein>
    <recommendedName>
        <fullName evidence="13">Cadherin-22</fullName>
    </recommendedName>
    <alternativeName>
        <fullName evidence="14">Pituitary and brain cadherin</fullName>
    </alternativeName>
</protein>
<gene>
    <name evidence="20" type="primary">CDH22</name>
    <name evidence="20" type="ORF">AMEX_G6933</name>
</gene>
<feature type="signal peptide" evidence="18">
    <location>
        <begin position="1"/>
        <end position="27"/>
    </location>
</feature>
<dbReference type="Pfam" id="PF01049">
    <property type="entry name" value="CADH_Y-type_LIR"/>
    <property type="match status" value="1"/>
</dbReference>
<evidence type="ECO:0000256" key="15">
    <source>
        <dbReference type="PROSITE-ProRule" id="PRU00043"/>
    </source>
</evidence>
<dbReference type="PROSITE" id="PS00232">
    <property type="entry name" value="CADHERIN_1"/>
    <property type="match status" value="2"/>
</dbReference>
<dbReference type="OrthoDB" id="6252479at2759"/>
<dbReference type="Gene3D" id="2.60.40.60">
    <property type="entry name" value="Cadherins"/>
    <property type="match status" value="5"/>
</dbReference>
<evidence type="ECO:0000256" key="17">
    <source>
        <dbReference type="SAM" id="Phobius"/>
    </source>
</evidence>
<evidence type="ECO:0000256" key="6">
    <source>
        <dbReference type="ARBA" id="ARBA00022737"/>
    </source>
</evidence>
<dbReference type="GO" id="GO:0016339">
    <property type="term" value="P:calcium-dependent cell-cell adhesion via plasma membrane cell adhesion molecules"/>
    <property type="evidence" value="ECO:0007669"/>
    <property type="project" value="TreeGrafter"/>
</dbReference>
<accession>A0A8T2M5J8</accession>
<evidence type="ECO:0000256" key="12">
    <source>
        <dbReference type="ARBA" id="ARBA00057645"/>
    </source>
</evidence>
<evidence type="ECO:0000259" key="19">
    <source>
        <dbReference type="PROSITE" id="PS50268"/>
    </source>
</evidence>
<dbReference type="GO" id="GO:0000902">
    <property type="term" value="P:cell morphogenesis"/>
    <property type="evidence" value="ECO:0007669"/>
    <property type="project" value="TreeGrafter"/>
</dbReference>
<keyword evidence="5 18" id="KW-0732">Signal</keyword>
<evidence type="ECO:0000256" key="13">
    <source>
        <dbReference type="ARBA" id="ARBA00069626"/>
    </source>
</evidence>
<dbReference type="InterPro" id="IPR039808">
    <property type="entry name" value="Cadherin"/>
</dbReference>
<feature type="domain" description="Cadherin" evidence="19">
    <location>
        <begin position="261"/>
        <end position="375"/>
    </location>
</feature>
<dbReference type="GO" id="GO:0002009">
    <property type="term" value="P:morphogenesis of an epithelium"/>
    <property type="evidence" value="ECO:0007669"/>
    <property type="project" value="UniProtKB-ARBA"/>
</dbReference>
<dbReference type="PRINTS" id="PR00205">
    <property type="entry name" value="CADHERIN"/>
</dbReference>
<feature type="chain" id="PRO_5035722597" description="Cadherin-22" evidence="18">
    <location>
        <begin position="28"/>
        <end position="790"/>
    </location>
</feature>
<dbReference type="InterPro" id="IPR020894">
    <property type="entry name" value="Cadherin_CS"/>
</dbReference>
<feature type="domain" description="Cadherin" evidence="19">
    <location>
        <begin position="152"/>
        <end position="260"/>
    </location>
</feature>
<dbReference type="Proteomes" id="UP000752171">
    <property type="component" value="Unassembled WGS sequence"/>
</dbReference>
<name>A0A8T2M5J8_ASTMX</name>
<dbReference type="SMART" id="SM00112">
    <property type="entry name" value="CA"/>
    <property type="match status" value="5"/>
</dbReference>
<dbReference type="FunFam" id="2.60.40.60:FF:000009">
    <property type="entry name" value="Cadherin 24"/>
    <property type="match status" value="1"/>
</dbReference>
<dbReference type="InterPro" id="IPR027397">
    <property type="entry name" value="Catenin-bd_sf"/>
</dbReference>
<keyword evidence="3 16" id="KW-0812">Transmembrane</keyword>
<keyword evidence="11" id="KW-0325">Glycoprotein</keyword>
<dbReference type="PANTHER" id="PTHR24027">
    <property type="entry name" value="CADHERIN-23"/>
    <property type="match status" value="1"/>
</dbReference>
<organism evidence="20 21">
    <name type="scientific">Astyanax mexicanus</name>
    <name type="common">Blind cave fish</name>
    <name type="synonym">Astyanax fasciatus mexicanus</name>
    <dbReference type="NCBI Taxonomy" id="7994"/>
    <lineage>
        <taxon>Eukaryota</taxon>
        <taxon>Metazoa</taxon>
        <taxon>Chordata</taxon>
        <taxon>Craniata</taxon>
        <taxon>Vertebrata</taxon>
        <taxon>Euteleostomi</taxon>
        <taxon>Actinopterygii</taxon>
        <taxon>Neopterygii</taxon>
        <taxon>Teleostei</taxon>
        <taxon>Ostariophysi</taxon>
        <taxon>Characiformes</taxon>
        <taxon>Characoidei</taxon>
        <taxon>Acestrorhamphidae</taxon>
        <taxon>Acestrorhamphinae</taxon>
        <taxon>Astyanax</taxon>
    </lineage>
</organism>
<keyword evidence="6" id="KW-0677">Repeat</keyword>
<evidence type="ECO:0000256" key="1">
    <source>
        <dbReference type="ARBA" id="ARBA00004251"/>
    </source>
</evidence>
<dbReference type="GO" id="GO:0045296">
    <property type="term" value="F:cadherin binding"/>
    <property type="evidence" value="ECO:0007669"/>
    <property type="project" value="TreeGrafter"/>
</dbReference>
<feature type="domain" description="Cadherin" evidence="19">
    <location>
        <begin position="377"/>
        <end position="481"/>
    </location>
</feature>
<dbReference type="InterPro" id="IPR000233">
    <property type="entry name" value="Cadherin_Y-type_LIR"/>
</dbReference>
<dbReference type="FunFam" id="2.60.40.60:FF:000008">
    <property type="entry name" value="Cadherin 24"/>
    <property type="match status" value="1"/>
</dbReference>
<evidence type="ECO:0000256" key="2">
    <source>
        <dbReference type="ARBA" id="ARBA00022475"/>
    </source>
</evidence>
<dbReference type="GO" id="GO:0005509">
    <property type="term" value="F:calcium ion binding"/>
    <property type="evidence" value="ECO:0007669"/>
    <property type="project" value="UniProtKB-UniRule"/>
</dbReference>
<evidence type="ECO:0000256" key="5">
    <source>
        <dbReference type="ARBA" id="ARBA00022729"/>
    </source>
</evidence>
<dbReference type="FunFam" id="2.60.40.60:FF:000012">
    <property type="entry name" value="Cadherin 24"/>
    <property type="match status" value="1"/>
</dbReference>
<evidence type="ECO:0000256" key="9">
    <source>
        <dbReference type="ARBA" id="ARBA00022989"/>
    </source>
</evidence>
<evidence type="ECO:0000256" key="7">
    <source>
        <dbReference type="ARBA" id="ARBA00022837"/>
    </source>
</evidence>
<dbReference type="FunFam" id="2.60.40.60:FF:000014">
    <property type="entry name" value="Cadherin 8"/>
    <property type="match status" value="1"/>
</dbReference>
<keyword evidence="4" id="KW-0479">Metal-binding</keyword>
<dbReference type="InterPro" id="IPR015919">
    <property type="entry name" value="Cadherin-like_sf"/>
</dbReference>
<evidence type="ECO:0000256" key="14">
    <source>
        <dbReference type="ARBA" id="ARBA00077373"/>
    </source>
</evidence>
<evidence type="ECO:0000256" key="4">
    <source>
        <dbReference type="ARBA" id="ARBA00022723"/>
    </source>
</evidence>
<dbReference type="FunFam" id="4.10.900.10:FF:000007">
    <property type="entry name" value="Cadherin 22"/>
    <property type="match status" value="1"/>
</dbReference>
<comment type="subcellular location">
    <subcellularLocation>
        <location evidence="1 16">Cell membrane</location>
        <topology evidence="1 16">Single-pass type I membrane protein</topology>
    </subcellularLocation>
</comment>
<evidence type="ECO:0000313" key="21">
    <source>
        <dbReference type="Proteomes" id="UP000752171"/>
    </source>
</evidence>
<dbReference type="EMBL" id="JAICCE010000005">
    <property type="protein sequence ID" value="KAG9276955.1"/>
    <property type="molecule type" value="Genomic_DNA"/>
</dbReference>